<reference evidence="8" key="1">
    <citation type="journal article" date="2019" name="Int. J. Syst. Evol. Microbiol.">
        <title>The Global Catalogue of Microorganisms (GCM) 10K type strain sequencing project: providing services to taxonomists for standard genome sequencing and annotation.</title>
        <authorList>
            <consortium name="The Broad Institute Genomics Platform"/>
            <consortium name="The Broad Institute Genome Sequencing Center for Infectious Disease"/>
            <person name="Wu L."/>
            <person name="Ma J."/>
        </authorList>
    </citation>
    <scope>NUCLEOTIDE SEQUENCE [LARGE SCALE GENOMIC DNA]</scope>
    <source>
        <strain evidence="8">JCM 14370</strain>
    </source>
</reference>
<dbReference type="PANTHER" id="PTHR14226:SF29">
    <property type="entry name" value="NEUROPATHY TARGET ESTERASE SWS"/>
    <property type="match status" value="1"/>
</dbReference>
<gene>
    <name evidence="7" type="ORF">GCM10008938_35800</name>
</gene>
<dbReference type="SUPFAM" id="SSF52151">
    <property type="entry name" value="FabD/lysophospholipase-like"/>
    <property type="match status" value="1"/>
</dbReference>
<dbReference type="InterPro" id="IPR002641">
    <property type="entry name" value="PNPLA_dom"/>
</dbReference>
<dbReference type="Gene3D" id="3.40.1090.10">
    <property type="entry name" value="Cytosolic phospholipase A2 catalytic domain"/>
    <property type="match status" value="1"/>
</dbReference>
<evidence type="ECO:0000256" key="1">
    <source>
        <dbReference type="ARBA" id="ARBA00022801"/>
    </source>
</evidence>
<sequence>MNGLVFSGGGIHFATHAGVMEELYSKDAAGIEAFQVIVGTSAGSIYGALLAAGYTPKQVSLLSTILSQPPFGDTLFDADPGSFAAAFLKYDLNYVKGAVRGWNLLSLFEAFLHRETAQKLQQNLRSDADFPVAKPLLVDRYQVNLKAERNAQYYTQQLHFGEIPKDLFIVSTNAYTGQNVVFTKVGSKEEELQRENRLCFPTDYINSSSSIQTAVQVQAMKVATQPDHPEHLHLRRFEHRVYWEFDRSLYGEQLPISVAIRASMSIPGVFEPQWIQKTLEKGETVLDPFMDGGVTSNFAISVAIHQALGNCQDVLGISLTNLGYRLPDPRVTDNAISILMRSFDYSGDAILDLMREEADLDHKRFTIINAMSQLNIPLTGVSQLPSLIEEGKQIADKYWNTATQFFASEQIVTMFKNPGQMMIYLSDAATSGSDAFEDLKQQGTSLLPTPTEADVGNLLGGLQKGGAWMWVSIVVLLALCGAISLLMAVLRSLGGHGLWSLLWLLALTGLAYWLLRQYLLGIIRKNRVVEIK</sequence>
<keyword evidence="5" id="KW-1133">Transmembrane helix</keyword>
<dbReference type="InterPro" id="IPR016035">
    <property type="entry name" value="Acyl_Trfase/lysoPLipase"/>
</dbReference>
<comment type="caution">
    <text evidence="4">Lacks conserved residue(s) required for the propagation of feature annotation.</text>
</comment>
<dbReference type="Proteomes" id="UP000632222">
    <property type="component" value="Unassembled WGS sequence"/>
</dbReference>
<feature type="short sequence motif" description="DGA/G" evidence="4">
    <location>
        <begin position="291"/>
        <end position="293"/>
    </location>
</feature>
<evidence type="ECO:0000313" key="8">
    <source>
        <dbReference type="Proteomes" id="UP000632222"/>
    </source>
</evidence>
<organism evidence="7 8">
    <name type="scientific">Deinococcus roseus</name>
    <dbReference type="NCBI Taxonomy" id="392414"/>
    <lineage>
        <taxon>Bacteria</taxon>
        <taxon>Thermotogati</taxon>
        <taxon>Deinococcota</taxon>
        <taxon>Deinococci</taxon>
        <taxon>Deinococcales</taxon>
        <taxon>Deinococcaceae</taxon>
        <taxon>Deinococcus</taxon>
    </lineage>
</organism>
<evidence type="ECO:0000256" key="4">
    <source>
        <dbReference type="PROSITE-ProRule" id="PRU01161"/>
    </source>
</evidence>
<feature type="transmembrane region" description="Helical" evidence="5">
    <location>
        <begin position="496"/>
        <end position="515"/>
    </location>
</feature>
<evidence type="ECO:0000313" key="7">
    <source>
        <dbReference type="EMBL" id="GGJ46467.1"/>
    </source>
</evidence>
<evidence type="ECO:0000256" key="5">
    <source>
        <dbReference type="SAM" id="Phobius"/>
    </source>
</evidence>
<accession>A0ABQ2D594</accession>
<feature type="active site" description="Proton acceptor" evidence="4">
    <location>
        <position position="291"/>
    </location>
</feature>
<keyword evidence="3 4" id="KW-0443">Lipid metabolism</keyword>
<name>A0ABQ2D594_9DEIO</name>
<keyword evidence="8" id="KW-1185">Reference proteome</keyword>
<feature type="short sequence motif" description="GXSXG" evidence="4">
    <location>
        <begin position="39"/>
        <end position="43"/>
    </location>
</feature>
<evidence type="ECO:0000256" key="3">
    <source>
        <dbReference type="ARBA" id="ARBA00023098"/>
    </source>
</evidence>
<keyword evidence="5" id="KW-0812">Transmembrane</keyword>
<dbReference type="EMBL" id="BMOD01000016">
    <property type="protein sequence ID" value="GGJ46467.1"/>
    <property type="molecule type" value="Genomic_DNA"/>
</dbReference>
<dbReference type="PANTHER" id="PTHR14226">
    <property type="entry name" value="NEUROPATHY TARGET ESTERASE/SWISS CHEESE D.MELANOGASTER"/>
    <property type="match status" value="1"/>
</dbReference>
<comment type="caution">
    <text evidence="7">The sequence shown here is derived from an EMBL/GenBank/DDBJ whole genome shotgun (WGS) entry which is preliminary data.</text>
</comment>
<protein>
    <recommendedName>
        <fullName evidence="6">PNPLA domain-containing protein</fullName>
    </recommendedName>
</protein>
<keyword evidence="2 4" id="KW-0442">Lipid degradation</keyword>
<feature type="active site" description="Nucleophile" evidence="4">
    <location>
        <position position="41"/>
    </location>
</feature>
<feature type="domain" description="PNPLA" evidence="6">
    <location>
        <begin position="4"/>
        <end position="304"/>
    </location>
</feature>
<proteinExistence type="predicted"/>
<dbReference type="InterPro" id="IPR050301">
    <property type="entry name" value="NTE"/>
</dbReference>
<keyword evidence="5" id="KW-0472">Membrane</keyword>
<keyword evidence="1 4" id="KW-0378">Hydrolase</keyword>
<feature type="transmembrane region" description="Helical" evidence="5">
    <location>
        <begin position="467"/>
        <end position="490"/>
    </location>
</feature>
<evidence type="ECO:0000259" key="6">
    <source>
        <dbReference type="PROSITE" id="PS51635"/>
    </source>
</evidence>
<dbReference type="PROSITE" id="PS51635">
    <property type="entry name" value="PNPLA"/>
    <property type="match status" value="1"/>
</dbReference>
<dbReference type="Pfam" id="PF01734">
    <property type="entry name" value="Patatin"/>
    <property type="match status" value="1"/>
</dbReference>
<evidence type="ECO:0000256" key="2">
    <source>
        <dbReference type="ARBA" id="ARBA00022963"/>
    </source>
</evidence>
<dbReference type="RefSeq" id="WP_189004937.1">
    <property type="nucleotide sequence ID" value="NZ_BMOD01000016.1"/>
</dbReference>